<dbReference type="Pfam" id="PF09186">
    <property type="entry name" value="DUF1949"/>
    <property type="match status" value="1"/>
</dbReference>
<dbReference type="InterPro" id="IPR020568">
    <property type="entry name" value="Ribosomal_Su5_D2-typ_SF"/>
</dbReference>
<dbReference type="InterPro" id="IPR023582">
    <property type="entry name" value="Impact"/>
</dbReference>
<evidence type="ECO:0000313" key="4">
    <source>
        <dbReference type="EMBL" id="RKF22300.1"/>
    </source>
</evidence>
<name>A0A420ENP0_9ALTE</name>
<dbReference type="GO" id="GO:0032561">
    <property type="term" value="F:guanyl ribonucleotide binding"/>
    <property type="evidence" value="ECO:0007669"/>
    <property type="project" value="UniProtKB-ARBA"/>
</dbReference>
<feature type="domain" description="UPF0029" evidence="3">
    <location>
        <begin position="146"/>
        <end position="197"/>
    </location>
</feature>
<dbReference type="AlphaFoldDB" id="A0A420ENP0"/>
<dbReference type="PANTHER" id="PTHR16301">
    <property type="entry name" value="IMPACT-RELATED"/>
    <property type="match status" value="1"/>
</dbReference>
<dbReference type="GO" id="GO:0017111">
    <property type="term" value="F:ribonucleoside triphosphate phosphatase activity"/>
    <property type="evidence" value="ECO:0007669"/>
    <property type="project" value="UniProtKB-ARBA"/>
</dbReference>
<comment type="similarity">
    <text evidence="1">Belongs to the IMPACT family.</text>
</comment>
<dbReference type="InterPro" id="IPR015269">
    <property type="entry name" value="UPF0029_Impact_C"/>
</dbReference>
<dbReference type="GO" id="GO:0005737">
    <property type="term" value="C:cytoplasm"/>
    <property type="evidence" value="ECO:0007669"/>
    <property type="project" value="TreeGrafter"/>
</dbReference>
<keyword evidence="5" id="KW-1185">Reference proteome</keyword>
<sequence>MQSAYLIPKATISNEELIKKSRFISIVVNAPNLEMAKRLLQQTKAEHSSARHHCWAMIAGHPKDSQCLGFSDDGEPTGTAGKPMLAQLQGSGLGQVMAIVVRYSGGVKLGTGGLVRAYGQGVQQALALLETQPFMPSCRLKLLGSYDDSGKIEHFLESQHIVVLARNFTQQLSWDIELAIEQRSKIENQLNHLCSGNIAIQRL</sequence>
<dbReference type="GO" id="GO:0006446">
    <property type="term" value="P:regulation of translational initiation"/>
    <property type="evidence" value="ECO:0007669"/>
    <property type="project" value="TreeGrafter"/>
</dbReference>
<dbReference type="Gene3D" id="3.30.230.30">
    <property type="entry name" value="Impact, N-terminal domain"/>
    <property type="match status" value="1"/>
</dbReference>
<dbReference type="Gene3D" id="3.30.70.240">
    <property type="match status" value="1"/>
</dbReference>
<evidence type="ECO:0000256" key="1">
    <source>
        <dbReference type="ARBA" id="ARBA00007665"/>
    </source>
</evidence>
<dbReference type="SUPFAM" id="SSF54980">
    <property type="entry name" value="EF-G C-terminal domain-like"/>
    <property type="match status" value="1"/>
</dbReference>
<dbReference type="InterPro" id="IPR001498">
    <property type="entry name" value="Impact_N"/>
</dbReference>
<dbReference type="Proteomes" id="UP000286482">
    <property type="component" value="Unassembled WGS sequence"/>
</dbReference>
<comment type="caution">
    <text evidence="4">The sequence shown here is derived from an EMBL/GenBank/DDBJ whole genome shotgun (WGS) entry which is preliminary data.</text>
</comment>
<reference evidence="4 5" key="1">
    <citation type="submission" date="2018-09" db="EMBL/GenBank/DDBJ databases">
        <authorList>
            <person name="Wang Z."/>
        </authorList>
    </citation>
    <scope>NUCLEOTIDE SEQUENCE [LARGE SCALE GENOMIC DNA]</scope>
    <source>
        <strain evidence="4 5">ALS 81</strain>
    </source>
</reference>
<dbReference type="PANTHER" id="PTHR16301:SF20">
    <property type="entry name" value="IMPACT FAMILY MEMBER YIGZ"/>
    <property type="match status" value="1"/>
</dbReference>
<dbReference type="SUPFAM" id="SSF54211">
    <property type="entry name" value="Ribosomal protein S5 domain 2-like"/>
    <property type="match status" value="1"/>
</dbReference>
<dbReference type="InterPro" id="IPR036956">
    <property type="entry name" value="Impact_N_sf"/>
</dbReference>
<gene>
    <name evidence="4" type="ORF">DBZ36_01240</name>
</gene>
<dbReference type="InterPro" id="IPR035647">
    <property type="entry name" value="EFG_III/V"/>
</dbReference>
<organism evidence="4 5">
    <name type="scientific">Alginatibacterium sediminis</name>
    <dbReference type="NCBI Taxonomy" id="2164068"/>
    <lineage>
        <taxon>Bacteria</taxon>
        <taxon>Pseudomonadati</taxon>
        <taxon>Pseudomonadota</taxon>
        <taxon>Gammaproteobacteria</taxon>
        <taxon>Alteromonadales</taxon>
        <taxon>Alteromonadaceae</taxon>
        <taxon>Alginatibacterium</taxon>
    </lineage>
</organism>
<dbReference type="GO" id="GO:0043168">
    <property type="term" value="F:anion binding"/>
    <property type="evidence" value="ECO:0007669"/>
    <property type="project" value="UniProtKB-ARBA"/>
</dbReference>
<accession>A0A420ENP0</accession>
<dbReference type="Pfam" id="PF01205">
    <property type="entry name" value="Impact_N"/>
    <property type="match status" value="1"/>
</dbReference>
<dbReference type="EMBL" id="RAQO01000001">
    <property type="protein sequence ID" value="RKF22300.1"/>
    <property type="molecule type" value="Genomic_DNA"/>
</dbReference>
<feature type="domain" description="Impact N-terminal" evidence="2">
    <location>
        <begin position="19"/>
        <end position="126"/>
    </location>
</feature>
<proteinExistence type="inferred from homology"/>
<protein>
    <submittedName>
        <fullName evidence="4">YigZ family protein</fullName>
    </submittedName>
</protein>
<evidence type="ECO:0000259" key="3">
    <source>
        <dbReference type="Pfam" id="PF09186"/>
    </source>
</evidence>
<dbReference type="NCBIfam" id="TIGR00257">
    <property type="entry name" value="IMPACT_YIGZ"/>
    <property type="match status" value="1"/>
</dbReference>
<dbReference type="InterPro" id="IPR015796">
    <property type="entry name" value="Impact_YigZ-like"/>
</dbReference>
<dbReference type="OrthoDB" id="9813771at2"/>
<evidence type="ECO:0000259" key="2">
    <source>
        <dbReference type="Pfam" id="PF01205"/>
    </source>
</evidence>
<evidence type="ECO:0000313" key="5">
    <source>
        <dbReference type="Proteomes" id="UP000286482"/>
    </source>
</evidence>